<accession>A0A0D3HBM6</accession>
<organism evidence="9">
    <name type="scientific">Oryza barthii</name>
    <dbReference type="NCBI Taxonomy" id="65489"/>
    <lineage>
        <taxon>Eukaryota</taxon>
        <taxon>Viridiplantae</taxon>
        <taxon>Streptophyta</taxon>
        <taxon>Embryophyta</taxon>
        <taxon>Tracheophyta</taxon>
        <taxon>Spermatophyta</taxon>
        <taxon>Magnoliopsida</taxon>
        <taxon>Liliopsida</taxon>
        <taxon>Poales</taxon>
        <taxon>Poaceae</taxon>
        <taxon>BOP clade</taxon>
        <taxon>Oryzoideae</taxon>
        <taxon>Oryzeae</taxon>
        <taxon>Oryzinae</taxon>
        <taxon>Oryza</taxon>
    </lineage>
</organism>
<dbReference type="GO" id="GO:0009570">
    <property type="term" value="C:chloroplast stroma"/>
    <property type="evidence" value="ECO:0007669"/>
    <property type="project" value="TreeGrafter"/>
</dbReference>
<dbReference type="EnsemblPlants" id="OBART10G03800.1">
    <property type="protein sequence ID" value="OBART10G03800.1"/>
    <property type="gene ID" value="OBART10G03800"/>
</dbReference>
<dbReference type="Proteomes" id="UP000026960">
    <property type="component" value="Chromosome 10"/>
</dbReference>
<name>A0A0D3HBM6_9ORYZ</name>
<reference evidence="9" key="1">
    <citation type="journal article" date="2009" name="Rice">
        <title>De Novo Next Generation Sequencing of Plant Genomes.</title>
        <authorList>
            <person name="Rounsley S."/>
            <person name="Marri P.R."/>
            <person name="Yu Y."/>
            <person name="He R."/>
            <person name="Sisneros N."/>
            <person name="Goicoechea J.L."/>
            <person name="Lee S.J."/>
            <person name="Angelova A."/>
            <person name="Kudrna D."/>
            <person name="Luo M."/>
            <person name="Affourtit J."/>
            <person name="Desany B."/>
            <person name="Knight J."/>
            <person name="Niazi F."/>
            <person name="Egholm M."/>
            <person name="Wing R.A."/>
        </authorList>
    </citation>
    <scope>NUCLEOTIDE SEQUENCE [LARGE SCALE GENOMIC DNA]</scope>
    <source>
        <strain evidence="9">cv. IRGC 105608</strain>
    </source>
</reference>
<feature type="binding site" evidence="8">
    <location>
        <position position="230"/>
    </location>
    <ligand>
        <name>Fe cation</name>
        <dbReference type="ChEBI" id="CHEBI:24875"/>
        <note>catalytic</note>
    </ligand>
</feature>
<evidence type="ECO:0000313" key="10">
    <source>
        <dbReference type="Proteomes" id="UP000026960"/>
    </source>
</evidence>
<dbReference type="PaxDb" id="65489-OBART10G03800.1"/>
<evidence type="ECO:0000256" key="1">
    <source>
        <dbReference type="ARBA" id="ARBA00004229"/>
    </source>
</evidence>
<dbReference type="eggNOG" id="KOG1285">
    <property type="taxonomic scope" value="Eukaryota"/>
</dbReference>
<evidence type="ECO:0000256" key="6">
    <source>
        <dbReference type="ARBA" id="ARBA00022964"/>
    </source>
</evidence>
<dbReference type="PANTHER" id="PTHR10543">
    <property type="entry name" value="BETA-CAROTENE DIOXYGENASE"/>
    <property type="match status" value="1"/>
</dbReference>
<keyword evidence="10" id="KW-1185">Reference proteome</keyword>
<dbReference type="GO" id="GO:0046872">
    <property type="term" value="F:metal ion binding"/>
    <property type="evidence" value="ECO:0007669"/>
    <property type="project" value="UniProtKB-KW"/>
</dbReference>
<keyword evidence="7 8" id="KW-0408">Iron</keyword>
<keyword evidence="6" id="KW-0223">Dioxygenase</keyword>
<dbReference type="InterPro" id="IPR004294">
    <property type="entry name" value="Carotenoid_Oase"/>
</dbReference>
<feature type="binding site" evidence="8">
    <location>
        <position position="474"/>
    </location>
    <ligand>
        <name>Fe cation</name>
        <dbReference type="ChEBI" id="CHEBI:24875"/>
        <note>catalytic</note>
    </ligand>
</feature>
<comment type="subcellular location">
    <subcellularLocation>
        <location evidence="1">Plastid</location>
        <location evidence="1">Chloroplast</location>
    </subcellularLocation>
</comment>
<comment type="cofactor">
    <cofactor evidence="8">
        <name>Fe(2+)</name>
        <dbReference type="ChEBI" id="CHEBI:29033"/>
    </cofactor>
    <text evidence="8">Binds 1 Fe(2+) ion per subunit.</text>
</comment>
<dbReference type="STRING" id="65489.A0A0D3HBM6"/>
<dbReference type="HOGENOM" id="CLU_016472_0_1_1"/>
<keyword evidence="6" id="KW-0560">Oxidoreductase</keyword>
<reference evidence="9" key="2">
    <citation type="submission" date="2015-03" db="UniProtKB">
        <authorList>
            <consortium name="EnsemblPlants"/>
        </authorList>
    </citation>
    <scope>IDENTIFICATION</scope>
</reference>
<dbReference type="GO" id="GO:0010436">
    <property type="term" value="F:carotenoid dioxygenase activity"/>
    <property type="evidence" value="ECO:0007669"/>
    <property type="project" value="TreeGrafter"/>
</dbReference>
<evidence type="ECO:0000256" key="2">
    <source>
        <dbReference type="ARBA" id="ARBA00006787"/>
    </source>
</evidence>
<feature type="binding site" evidence="8">
    <location>
        <position position="181"/>
    </location>
    <ligand>
        <name>Fe cation</name>
        <dbReference type="ChEBI" id="CHEBI:24875"/>
        <note>catalytic</note>
    </ligand>
</feature>
<keyword evidence="5" id="KW-0809">Transit peptide</keyword>
<comment type="similarity">
    <text evidence="2">Belongs to the carotenoid oxygenase family.</text>
</comment>
<evidence type="ECO:0000313" key="9">
    <source>
        <dbReference type="EnsemblPlants" id="OBART10G03800.1"/>
    </source>
</evidence>
<dbReference type="GO" id="GO:0016121">
    <property type="term" value="P:carotene catabolic process"/>
    <property type="evidence" value="ECO:0007669"/>
    <property type="project" value="TreeGrafter"/>
</dbReference>
<evidence type="ECO:0000256" key="5">
    <source>
        <dbReference type="ARBA" id="ARBA00022946"/>
    </source>
</evidence>
<dbReference type="PANTHER" id="PTHR10543:SF46">
    <property type="entry name" value="CAROTENOID CLEAVAGE DIOXYGENASE 4, CHLOROPLASTIC-RELATED"/>
    <property type="match status" value="1"/>
</dbReference>
<dbReference type="Gramene" id="OBART10G03800.1">
    <property type="protein sequence ID" value="OBART10G03800.1"/>
    <property type="gene ID" value="OBART10G03800"/>
</dbReference>
<dbReference type="AlphaFoldDB" id="A0A0D3HBM6"/>
<sequence length="488" mass="53936">MACPYPATIIPHASWLPKKKASNISPAATAHGAVQQPVHHNSATGASLPVSICNTLDKAIDRFIDPPERRPLVDPQRVLSGNFEPREAGVPVFPNFIAGFQGVAGLARMAVMFARALACQISMNMGFGLANTSILFFAKHFYALCESDLPYTMCINPATGEVTTLSRCDFDGRRMIGMTVHPKKDPVTGELFAFRYSLFQPFLTYIWFDKAGNKADDVPIFSLQQPSMLHDFAITEHYAIFPESQLVMCPMNMALRGGSLIGLDSAMVQRIGVLPRYAKDESEMRWFKVLGFNMLHTANAWEEANGEEIILVSTNNLSVKHMLGNMELMQVQVDMIHINLRTGTVLCTALSPESLEFGVIHQGYVGRYNRYGYFGVSAPLPRFSGIRKLDFAMVGADDCTVARRDFGPGCFVGKPFFVPSNDNGDGNEDNGYVVCYTHKEDTGESQFVVMDAMSPELEIVAAVQLPARVPYGFHGRFIMQAELLSQQK</sequence>
<feature type="binding site" evidence="8">
    <location>
        <position position="296"/>
    </location>
    <ligand>
        <name>Fe cation</name>
        <dbReference type="ChEBI" id="CHEBI:24875"/>
        <note>catalytic</note>
    </ligand>
</feature>
<dbReference type="Pfam" id="PF03055">
    <property type="entry name" value="RPE65"/>
    <property type="match status" value="1"/>
</dbReference>
<evidence type="ECO:0000256" key="3">
    <source>
        <dbReference type="ARBA" id="ARBA00022640"/>
    </source>
</evidence>
<evidence type="ECO:0000256" key="4">
    <source>
        <dbReference type="ARBA" id="ARBA00022723"/>
    </source>
</evidence>
<protein>
    <submittedName>
        <fullName evidence="9">Uncharacterized protein</fullName>
    </submittedName>
</protein>
<evidence type="ECO:0000256" key="7">
    <source>
        <dbReference type="ARBA" id="ARBA00023004"/>
    </source>
</evidence>
<keyword evidence="4 8" id="KW-0479">Metal-binding</keyword>
<evidence type="ECO:0000256" key="8">
    <source>
        <dbReference type="PIRSR" id="PIRSR604294-1"/>
    </source>
</evidence>
<proteinExistence type="inferred from homology"/>
<keyword evidence="3" id="KW-0934">Plastid</keyword>